<feature type="region of interest" description="Disordered" evidence="1">
    <location>
        <begin position="796"/>
        <end position="865"/>
    </location>
</feature>
<dbReference type="OrthoDB" id="4926456at2759"/>
<feature type="region of interest" description="Disordered" evidence="1">
    <location>
        <begin position="912"/>
        <end position="994"/>
    </location>
</feature>
<feature type="compositionally biased region" description="Basic and acidic residues" evidence="1">
    <location>
        <begin position="805"/>
        <end position="815"/>
    </location>
</feature>
<feature type="compositionally biased region" description="Pro residues" evidence="1">
    <location>
        <begin position="65"/>
        <end position="75"/>
    </location>
</feature>
<reference evidence="2 3" key="1">
    <citation type="submission" date="2017-08" db="EMBL/GenBank/DDBJ databases">
        <title>Harnessing the power of phylogenomics to disentangle the directionality and signatures of interkingdom host jumping in the parasitic fungal genus Tolypocladium.</title>
        <authorList>
            <person name="Quandt C.A."/>
            <person name="Patterson W."/>
            <person name="Spatafora J.W."/>
        </authorList>
    </citation>
    <scope>NUCLEOTIDE SEQUENCE [LARGE SCALE GENOMIC DNA]</scope>
    <source>
        <strain evidence="2 3">CBS 113982</strain>
    </source>
</reference>
<feature type="compositionally biased region" description="Basic and acidic residues" evidence="1">
    <location>
        <begin position="44"/>
        <end position="61"/>
    </location>
</feature>
<evidence type="ECO:0000313" key="3">
    <source>
        <dbReference type="Proteomes" id="UP000236621"/>
    </source>
</evidence>
<feature type="compositionally biased region" description="Basic and acidic residues" evidence="1">
    <location>
        <begin position="273"/>
        <end position="291"/>
    </location>
</feature>
<feature type="compositionally biased region" description="Basic and acidic residues" evidence="1">
    <location>
        <begin position="952"/>
        <end position="971"/>
    </location>
</feature>
<feature type="compositionally biased region" description="Basic and acidic residues" evidence="1">
    <location>
        <begin position="912"/>
        <end position="937"/>
    </location>
</feature>
<feature type="region of interest" description="Disordered" evidence="1">
    <location>
        <begin position="189"/>
        <end position="247"/>
    </location>
</feature>
<feature type="compositionally biased region" description="Basic and acidic residues" evidence="1">
    <location>
        <begin position="301"/>
        <end position="310"/>
    </location>
</feature>
<feature type="region of interest" description="Disordered" evidence="1">
    <location>
        <begin position="273"/>
        <end position="313"/>
    </location>
</feature>
<dbReference type="EMBL" id="NRSZ01000188">
    <property type="protein sequence ID" value="PNY28927.1"/>
    <property type="molecule type" value="Genomic_DNA"/>
</dbReference>
<evidence type="ECO:0000256" key="1">
    <source>
        <dbReference type="SAM" id="MobiDB-lite"/>
    </source>
</evidence>
<organism evidence="2 3">
    <name type="scientific">Tolypocladium capitatum</name>
    <dbReference type="NCBI Taxonomy" id="45235"/>
    <lineage>
        <taxon>Eukaryota</taxon>
        <taxon>Fungi</taxon>
        <taxon>Dikarya</taxon>
        <taxon>Ascomycota</taxon>
        <taxon>Pezizomycotina</taxon>
        <taxon>Sordariomycetes</taxon>
        <taxon>Hypocreomycetidae</taxon>
        <taxon>Hypocreales</taxon>
        <taxon>Ophiocordycipitaceae</taxon>
        <taxon>Tolypocladium</taxon>
    </lineage>
</organism>
<comment type="caution">
    <text evidence="2">The sequence shown here is derived from an EMBL/GenBank/DDBJ whole genome shotgun (WGS) entry which is preliminary data.</text>
</comment>
<dbReference type="STRING" id="45235.A0A2K3QN25"/>
<sequence length="994" mass="112339">MLLTLGPSCSPSSRHARPTIGDGSMDSRNVRVSSPRHAPLPHDAPQRREEELKTRERERAVRPLTPSPPPPPPPLLRQSFPWNDPYGPSGHPVYGQLGRYAPIPPPEKLSAESGYGTASHHQTATSQYPMGSYHPEVLQYPATPYYYPGAHYPYPPGSYYPYGYPASVYATAQQAAVPPPRPHTPVIINNNIFKGGPDDESSPERQPDAEPDVVFIDRPHPPPSVSPHPIAPGPLNQVPPLNQAPTPSKVAIGAVEDRQIIINNNIYNMHESDAESGREVEVADERPDRTTRSAMRKNLRKDKATPKEPENPLTFRLNPLAPQDVTVHMSLDATNDLESVLEEHSRLRRLGHFNAAIAQFDDHLEHFLDNKYVLVQYGQCLLEAKQYKQLVNLATEYPPKPSEEALQLSWNILLQKAEVESALEFPVLQDASKLVESALNLVQATWPRLDSTEMQILAHSISLSDVFVTWIDFDQWMQLYEYLRPNGLIWEFRDLFLELQQLVGGEAALSMLTDKEALETPAEELIDRLHADWDGQDESTSYALIDIFTCLGLAFMEQPGKGPNIRKCLDIAGKHADALFGDDDEVANCRPSLRYVMANILMESYGEPAVREIAISFPDQRRGDLLLSRHLFPSESLPIYAPAEDETPTWRPGKTDLDEPWKLTTERVLAQAEKLGDVEMQAACLQELMHQGNEEAESVLEQLEHLWLSVGSMMKVHQTQLFRYMLAKTPADREQLRRDILAGGEFGFAGFWEGYAQYMVLRALTPRAREKEVYLDRAEDMKTSIRNLLDSRGTSNYRKTIPVREGGEEDVKPADRATPYNTWRSRRMSQMSKDWPADEGPASNQRGKAKDRKKKNAVRVAAAGKDDNEDPRLLLIRRQIELDQQETRRLKRRTAMVRKSTEALEKETEALRRLRWDKAQAQREKERKQAKERRATESEEEEVTGTDPECSDAEHGGSKTDGDSRTARVDDYEGSSDAEEKRFEGDQPEPGEFS</sequence>
<feature type="region of interest" description="Disordered" evidence="1">
    <location>
        <begin position="1"/>
        <end position="83"/>
    </location>
</feature>
<feature type="compositionally biased region" description="Polar residues" evidence="1">
    <location>
        <begin position="119"/>
        <end position="129"/>
    </location>
</feature>
<accession>A0A2K3QN25</accession>
<feature type="compositionally biased region" description="Polar residues" evidence="1">
    <location>
        <begin position="819"/>
        <end position="832"/>
    </location>
</feature>
<dbReference type="Proteomes" id="UP000236621">
    <property type="component" value="Unassembled WGS sequence"/>
</dbReference>
<keyword evidence="3" id="KW-1185">Reference proteome</keyword>
<proteinExistence type="predicted"/>
<feature type="region of interest" description="Disordered" evidence="1">
    <location>
        <begin position="104"/>
        <end position="130"/>
    </location>
</feature>
<name>A0A2K3QN25_9HYPO</name>
<feature type="compositionally biased region" description="Pro residues" evidence="1">
    <location>
        <begin position="221"/>
        <end position="232"/>
    </location>
</feature>
<protein>
    <submittedName>
        <fullName evidence="2">Uncharacterized protein</fullName>
    </submittedName>
</protein>
<dbReference type="AlphaFoldDB" id="A0A2K3QN25"/>
<gene>
    <name evidence="2" type="ORF">TCAP_01158</name>
</gene>
<evidence type="ECO:0000313" key="2">
    <source>
        <dbReference type="EMBL" id="PNY28927.1"/>
    </source>
</evidence>
<feature type="compositionally biased region" description="Basic residues" evidence="1">
    <location>
        <begin position="847"/>
        <end position="857"/>
    </location>
</feature>